<evidence type="ECO:0000256" key="13">
    <source>
        <dbReference type="ARBA" id="ARBA00023268"/>
    </source>
</evidence>
<keyword evidence="10" id="KW-0808">Transferase</keyword>
<dbReference type="InterPro" id="IPR029436">
    <property type="entry name" value="AGL_euk_N"/>
</dbReference>
<evidence type="ECO:0000313" key="21">
    <source>
        <dbReference type="EMBL" id="AET38511.1"/>
    </source>
</evidence>
<keyword evidence="14" id="KW-0326">Glycosidase</keyword>
<dbReference type="InterPro" id="IPR032790">
    <property type="entry name" value="GDE_C"/>
</dbReference>
<protein>
    <recommendedName>
        <fullName evidence="7">Glycogen debranching enzyme</fullName>
        <ecNumber evidence="5">2.4.1.25</ecNumber>
        <ecNumber evidence="6">3.2.1.33</ecNumber>
    </recommendedName>
    <alternativeName>
        <fullName evidence="16">Glycogen debrancher</fullName>
    </alternativeName>
</protein>
<feature type="domain" description="Glycogen debranching enzyme central" evidence="20">
    <location>
        <begin position="724"/>
        <end position="966"/>
    </location>
</feature>
<sequence length="1524" mass="173853">MRRFLLRLGDGGEPVESCSNGKGVLVLPSVPFPKNKRDVDPLFTVRLVIAAGCPISRDGLVWTNCPLDSGSEFIRSKFHKHLIRTSFHQDAYVDLNVFVPGSYCYYVSFKGDKDKLDTTRKFYFIVPPALYIGDRYLPMGSLSVQTLVSKWIDKNDWSAMFSKVAEKGYNMIHFTPLQKRGKSDSPYSLFDQLQFDPTFFQDKNDVIQMVNKLHKEYGILTMTDVVFNHTASDSLWLLDHPEAAYNMETAPQLISAMELDHELIKFSDNMEELGYPIIIKSTSDLLHVIDGIKTHVLNHLKLWEFYVINVQKTLAEVPAKWNATDDVDIEVPEDIKYDLTKLAEYVRTCAAEKNFTSLSTRYSNQLNILKFISILKGLYGTTWGGETQQEAVKILDAVNLPLYKDYDTDVAAILEQLYNRIRYLRLDPTGPQLGKITKECPLTECYFTRVTAKNGKEYSFANNGWIWNGNPLVDFASSDSRAYLRREVIIWSDCVKLRYGNGPEDSPYLWERMSKYITLNAEIFDGFRIDNCHSTPLHVGEYFLDLARKVNPNLYITAELFTGNEALDCLFVERLAISSLIREAMQASSEEELSSIVHRYGGKPIGSYHYMPLDDFPYSAQLPKDDISLPEFGFIQQNANPEGISYAVPNVLTATSPHALFMDCTHDNETPYQRRTLEDTLPTALLVSFCSSAIGSVYGYDEVYPHQLDLVQENRTYSVQHGDGISNVRSKLNKIRSLMVANSDSIEDSEMYLHHDWQYITCHKTHAKSPDGWFLIARTKFFDDGKEQTLPDITLSSIKCKLEFSYSLEKIGDVPAEDDSVIHGIPTRLNKLDGFVVKYDSEQNVSTISLPEYFPKGSIAVFRTTQLGFDKDLDQFIKSGIVSATENLNLYSLNTILYRCNAEELDITSGRIGVYYVPNYGELCYCGLQGWVSVLKDVIFRNDLAHPLSEHLRNGHWAMDYMVDRLNEYAENAGISEIKEWLRLRFERVKLLPYYLIPRYFALVVGVAYAACRCRAMSLMPKHISCATLFVQRLAMMSIQLVSKVQSASLYPDINVPSMAAGLPHFSTGHMRCWGRDVFISLRGLLVITGRVNDAKAHILGFAKTLKHGLIPNLLAAGREPRYNARDATWFFLQSVQDYITIVPDGEQILNEKVTRRFPLDDRYIPYDDPECFTHVSSVEDIIYEIFARHARGIKYREANAGPDLDRVMKDNGFNVEVTIDWDTGLIHGGSQDNCGTWMDKMGESKKAGTYGVPGTPRNGAAIEINGLLKSALRFVIDLNERGLFKYKEVVRSDNSKITFKEWNRLLQNNFERFFYIPKDPSRDSDYEINPILVNRRGIYKDLFGTGKPYEDYQLRPNFAIAMTVAPELFTPEFAMGALEIADNFIRGPIGMVTLDPSDSDYYPYYVNSEDSYNAHTAKGRNYHQGPEWVWCTGFFLRAYHHFNVQATSKALVSKRKISSSLYHQLSRRLDGHRNWIAESPWAGLTELTNKDGQFCHDSSPTQSWSSGCLLDLFYDLWSEYENF</sequence>
<evidence type="ECO:0000256" key="3">
    <source>
        <dbReference type="ARBA" id="ARBA00003530"/>
    </source>
</evidence>
<gene>
    <name evidence="21" type="ordered locus">Ecym_2815</name>
</gene>
<dbReference type="NCBIfam" id="TIGR01531">
    <property type="entry name" value="glyc_debranch"/>
    <property type="match status" value="1"/>
</dbReference>
<evidence type="ECO:0000256" key="12">
    <source>
        <dbReference type="ARBA" id="ARBA00023056"/>
    </source>
</evidence>
<evidence type="ECO:0000256" key="7">
    <source>
        <dbReference type="ARBA" id="ARBA00020723"/>
    </source>
</evidence>
<dbReference type="InterPro" id="IPR032792">
    <property type="entry name" value="AGL_glucanoTrfase"/>
</dbReference>
<dbReference type="Gene3D" id="3.20.20.80">
    <property type="entry name" value="Glycosidases"/>
    <property type="match status" value="2"/>
</dbReference>
<dbReference type="Pfam" id="PF14699">
    <property type="entry name" value="hGDE_N"/>
    <property type="match status" value="1"/>
</dbReference>
<evidence type="ECO:0000259" key="17">
    <source>
        <dbReference type="Pfam" id="PF06202"/>
    </source>
</evidence>
<feature type="domain" description="Eukaryotic glycogen debranching enzyme N-terminal" evidence="18">
    <location>
        <begin position="45"/>
        <end position="132"/>
    </location>
</feature>
<dbReference type="EC" id="3.2.1.33" evidence="6"/>
<comment type="function">
    <text evidence="3">Multifunctional enzyme acting as 1,4-alpha-D-glucan:1,4-alpha-D-glucan 4-alpha-D-glycosyltransferase and amylo-1,6-glucosidase in glycogen degradation.</text>
</comment>
<evidence type="ECO:0000256" key="15">
    <source>
        <dbReference type="ARBA" id="ARBA00025780"/>
    </source>
</evidence>
<dbReference type="GeneID" id="11468581"/>
<dbReference type="eggNOG" id="KOG3625">
    <property type="taxonomic scope" value="Eukaryota"/>
</dbReference>
<dbReference type="FunCoup" id="G8JQE8">
    <property type="interactions" value="418"/>
</dbReference>
<dbReference type="GO" id="GO:0005978">
    <property type="term" value="P:glycogen biosynthetic process"/>
    <property type="evidence" value="ECO:0007669"/>
    <property type="project" value="UniProtKB-KW"/>
</dbReference>
<keyword evidence="9" id="KW-0328">Glycosyltransferase</keyword>
<dbReference type="HOGENOM" id="CLU_001517_2_0_1"/>
<dbReference type="OrthoDB" id="10248904at2759"/>
<dbReference type="InParanoid" id="G8JQE8"/>
<evidence type="ECO:0000259" key="19">
    <source>
        <dbReference type="Pfam" id="PF14701"/>
    </source>
</evidence>
<dbReference type="GO" id="GO:0004134">
    <property type="term" value="F:4-alpha-glucanotransferase activity"/>
    <property type="evidence" value="ECO:0007669"/>
    <property type="project" value="UniProtKB-EC"/>
</dbReference>
<evidence type="ECO:0000259" key="18">
    <source>
        <dbReference type="Pfam" id="PF14699"/>
    </source>
</evidence>
<keyword evidence="8" id="KW-0963">Cytoplasm</keyword>
<keyword evidence="11" id="KW-0378">Hydrolase</keyword>
<evidence type="ECO:0000256" key="8">
    <source>
        <dbReference type="ARBA" id="ARBA00022490"/>
    </source>
</evidence>
<dbReference type="Pfam" id="PF14702">
    <property type="entry name" value="hGDE_central"/>
    <property type="match status" value="1"/>
</dbReference>
<dbReference type="FunFam" id="3.20.20.80:FF:000242">
    <property type="entry name" value="Glycogen debranching enzyme Gdb1, putative"/>
    <property type="match status" value="1"/>
</dbReference>
<dbReference type="InterPro" id="IPR010401">
    <property type="entry name" value="AGL/Gdb1"/>
</dbReference>
<accession>G8JQE8</accession>
<dbReference type="EMBL" id="CP002498">
    <property type="protein sequence ID" value="AET38511.1"/>
    <property type="molecule type" value="Genomic_DNA"/>
</dbReference>
<evidence type="ECO:0000256" key="9">
    <source>
        <dbReference type="ARBA" id="ARBA00022676"/>
    </source>
</evidence>
<dbReference type="InterPro" id="IPR032788">
    <property type="entry name" value="AGL_central"/>
</dbReference>
<evidence type="ECO:0000256" key="16">
    <source>
        <dbReference type="ARBA" id="ARBA00031477"/>
    </source>
</evidence>
<evidence type="ECO:0000259" key="20">
    <source>
        <dbReference type="Pfam" id="PF14702"/>
    </source>
</evidence>
<dbReference type="KEGG" id="erc:Ecym_2815"/>
<dbReference type="InterPro" id="IPR008928">
    <property type="entry name" value="6-hairpin_glycosidase_sf"/>
</dbReference>
<dbReference type="PANTHER" id="PTHR10569:SF2">
    <property type="entry name" value="GLYCOGEN DEBRANCHING ENZYME"/>
    <property type="match status" value="1"/>
</dbReference>
<dbReference type="Proteomes" id="UP000006790">
    <property type="component" value="Chromosome 2"/>
</dbReference>
<dbReference type="Gene3D" id="1.50.10.10">
    <property type="match status" value="1"/>
</dbReference>
<comment type="subcellular location">
    <subcellularLocation>
        <location evidence="4">Cytoplasm</location>
    </subcellularLocation>
</comment>
<evidence type="ECO:0000256" key="11">
    <source>
        <dbReference type="ARBA" id="ARBA00022801"/>
    </source>
</evidence>
<dbReference type="Pfam" id="PF14701">
    <property type="entry name" value="hDGE_amylase"/>
    <property type="match status" value="1"/>
</dbReference>
<feature type="domain" description="Glycogen debranching enzyme glucanotransferase" evidence="19">
    <location>
        <begin position="136"/>
        <end position="555"/>
    </location>
</feature>
<evidence type="ECO:0000256" key="2">
    <source>
        <dbReference type="ARBA" id="ARBA00000927"/>
    </source>
</evidence>
<dbReference type="EC" id="2.4.1.25" evidence="5"/>
<dbReference type="InterPro" id="IPR017853">
    <property type="entry name" value="GH"/>
</dbReference>
<evidence type="ECO:0000256" key="14">
    <source>
        <dbReference type="ARBA" id="ARBA00023295"/>
    </source>
</evidence>
<dbReference type="GO" id="GO:0005980">
    <property type="term" value="P:glycogen catabolic process"/>
    <property type="evidence" value="ECO:0007669"/>
    <property type="project" value="EnsemblFungi"/>
</dbReference>
<dbReference type="InterPro" id="IPR012341">
    <property type="entry name" value="6hp_glycosidase-like_sf"/>
</dbReference>
<dbReference type="STRING" id="931890.G8JQE8"/>
<comment type="similarity">
    <text evidence="15">Belongs to the glycogen debranching enzyme family.</text>
</comment>
<dbReference type="SUPFAM" id="SSF51445">
    <property type="entry name" value="(Trans)glycosidases"/>
    <property type="match status" value="1"/>
</dbReference>
<keyword evidence="22" id="KW-1185">Reference proteome</keyword>
<dbReference type="PANTHER" id="PTHR10569">
    <property type="entry name" value="GLYCOGEN DEBRANCHING ENZYME"/>
    <property type="match status" value="1"/>
</dbReference>
<comment type="catalytic activity">
    <reaction evidence="2">
        <text>Hydrolysis of (1-&gt;6)-alpha-D-glucosidic branch linkages in glycogen phosphorylase limit dextrin.</text>
        <dbReference type="EC" id="3.2.1.33"/>
    </reaction>
</comment>
<organism evidence="21 22">
    <name type="scientific">Eremothecium cymbalariae (strain CBS 270.75 / DBVPG 7215 / KCTC 17166 / NRRL Y-17582)</name>
    <name type="common">Yeast</name>
    <dbReference type="NCBI Taxonomy" id="931890"/>
    <lineage>
        <taxon>Eukaryota</taxon>
        <taxon>Fungi</taxon>
        <taxon>Dikarya</taxon>
        <taxon>Ascomycota</taxon>
        <taxon>Saccharomycotina</taxon>
        <taxon>Saccharomycetes</taxon>
        <taxon>Saccharomycetales</taxon>
        <taxon>Saccharomycetaceae</taxon>
        <taxon>Eremothecium</taxon>
    </lineage>
</organism>
<dbReference type="SUPFAM" id="SSF48208">
    <property type="entry name" value="Six-hairpin glycosidases"/>
    <property type="match status" value="1"/>
</dbReference>
<comment type="catalytic activity">
    <reaction evidence="1">
        <text>Transfers a segment of a (1-&gt;4)-alpha-D-glucan to a new position in an acceptor, which may be glucose or a (1-&gt;4)-alpha-D-glucan.</text>
        <dbReference type="EC" id="2.4.1.25"/>
    </reaction>
</comment>
<dbReference type="InterPro" id="IPR006421">
    <property type="entry name" value="Glycogen_debranch_met"/>
</dbReference>
<keyword evidence="13" id="KW-0511">Multifunctional enzyme</keyword>
<proteinExistence type="inferred from homology"/>
<evidence type="ECO:0000256" key="10">
    <source>
        <dbReference type="ARBA" id="ARBA00022679"/>
    </source>
</evidence>
<evidence type="ECO:0000256" key="4">
    <source>
        <dbReference type="ARBA" id="ARBA00004496"/>
    </source>
</evidence>
<name>G8JQE8_ERECY</name>
<dbReference type="Pfam" id="PF06202">
    <property type="entry name" value="GDE_C"/>
    <property type="match status" value="1"/>
</dbReference>
<dbReference type="GO" id="GO:0005737">
    <property type="term" value="C:cytoplasm"/>
    <property type="evidence" value="ECO:0007669"/>
    <property type="project" value="UniProtKB-SubCell"/>
</dbReference>
<evidence type="ECO:0000256" key="1">
    <source>
        <dbReference type="ARBA" id="ARBA00000439"/>
    </source>
</evidence>
<evidence type="ECO:0000313" key="22">
    <source>
        <dbReference type="Proteomes" id="UP000006790"/>
    </source>
</evidence>
<reference evidence="22" key="1">
    <citation type="journal article" date="2012" name="G3 (Bethesda)">
        <title>Pichia sorbitophila, an interspecies yeast hybrid reveals early steps of genome resolution following polyploidization.</title>
        <authorList>
            <person name="Leh Louis V."/>
            <person name="Despons L."/>
            <person name="Friedrich A."/>
            <person name="Martin T."/>
            <person name="Durrens P."/>
            <person name="Casaregola S."/>
            <person name="Neuveglise C."/>
            <person name="Fairhead C."/>
            <person name="Marck C."/>
            <person name="Cruz J.A."/>
            <person name="Straub M.L."/>
            <person name="Kugler V."/>
            <person name="Sacerdot C."/>
            <person name="Uzunov Z."/>
            <person name="Thierry A."/>
            <person name="Weiss S."/>
            <person name="Bleykasten C."/>
            <person name="De Montigny J."/>
            <person name="Jacques N."/>
            <person name="Jung P."/>
            <person name="Lemaire M."/>
            <person name="Mallet S."/>
            <person name="Morel G."/>
            <person name="Richard G.F."/>
            <person name="Sarkar A."/>
            <person name="Savel G."/>
            <person name="Schacherer J."/>
            <person name="Seret M.L."/>
            <person name="Talla E."/>
            <person name="Samson G."/>
            <person name="Jubin C."/>
            <person name="Poulain J."/>
            <person name="Vacherie B."/>
            <person name="Barbe V."/>
            <person name="Pelletier E."/>
            <person name="Sherman D.J."/>
            <person name="Westhof E."/>
            <person name="Weissenbach J."/>
            <person name="Baret P.V."/>
            <person name="Wincker P."/>
            <person name="Gaillardin C."/>
            <person name="Dujon B."/>
            <person name="Souciet J.L."/>
        </authorList>
    </citation>
    <scope>NUCLEOTIDE SEQUENCE [LARGE SCALE GENOMIC DNA]</scope>
    <source>
        <strain evidence="22">CBS 270.75 / DBVPG 7215 / KCTC 17166 / NRRL Y-17582</strain>
    </source>
</reference>
<dbReference type="RefSeq" id="XP_003645328.1">
    <property type="nucleotide sequence ID" value="XM_003645280.1"/>
</dbReference>
<keyword evidence="12" id="KW-0320">Glycogen biosynthesis</keyword>
<dbReference type="GO" id="GO:0004135">
    <property type="term" value="F:amylo-alpha-1,6-glucosidase activity"/>
    <property type="evidence" value="ECO:0007669"/>
    <property type="project" value="UniProtKB-EC"/>
</dbReference>
<dbReference type="OMA" id="YEEGHVH"/>
<evidence type="ECO:0000256" key="6">
    <source>
        <dbReference type="ARBA" id="ARBA00012778"/>
    </source>
</evidence>
<dbReference type="FunFam" id="1.50.10.10:FF:000039">
    <property type="entry name" value="Glycogen debranching enzyme Gdb1, putative"/>
    <property type="match status" value="1"/>
</dbReference>
<feature type="domain" description="Glycogen debranching enzyme C-terminal" evidence="17">
    <location>
        <begin position="1038"/>
        <end position="1511"/>
    </location>
</feature>
<dbReference type="CDD" id="cd11327">
    <property type="entry name" value="AmyAc_Glg_debranch_2"/>
    <property type="match status" value="1"/>
</dbReference>
<evidence type="ECO:0000256" key="5">
    <source>
        <dbReference type="ARBA" id="ARBA00012560"/>
    </source>
</evidence>